<protein>
    <recommendedName>
        <fullName evidence="1">AbiEi antitoxin N-terminal domain-containing protein</fullName>
    </recommendedName>
</protein>
<sequence length="208" mass="23465">MTHAKPSSRLSSTLRATEIFRAHGGMMRMADAVRVGISRRTLYQMRDSGQLEQLARGLYRIADLPPLSEPDLVTVAQKVPQGVVYLISALAFHGLTTQIPHEVWIAIPRNSEPPRLAFPPTRAARLSDIAYQLGIERHNCDGVTVKVYSREKTLVDCFCRRNEIGLDVAIEAVKAYRTQKRTNFDLVMDYAKKLRAAKTMRPYLEALL</sequence>
<name>A0A518K1R2_9BACT</name>
<dbReference type="AlphaFoldDB" id="A0A518K1R2"/>
<accession>A0A518K1R2</accession>
<evidence type="ECO:0000313" key="2">
    <source>
        <dbReference type="EMBL" id="QDV71700.1"/>
    </source>
</evidence>
<organism evidence="2 3">
    <name type="scientific">Rosistilla carotiformis</name>
    <dbReference type="NCBI Taxonomy" id="2528017"/>
    <lineage>
        <taxon>Bacteria</taxon>
        <taxon>Pseudomonadati</taxon>
        <taxon>Planctomycetota</taxon>
        <taxon>Planctomycetia</taxon>
        <taxon>Pirellulales</taxon>
        <taxon>Pirellulaceae</taxon>
        <taxon>Rosistilla</taxon>
    </lineage>
</organism>
<dbReference type="Proteomes" id="UP000315082">
    <property type="component" value="Chromosome"/>
</dbReference>
<dbReference type="KEGG" id="rcf:Poly24_54390"/>
<proteinExistence type="predicted"/>
<gene>
    <name evidence="2" type="ORF">Poly24_54390</name>
</gene>
<feature type="domain" description="AbiEi antitoxin N-terminal" evidence="1">
    <location>
        <begin position="17"/>
        <end position="62"/>
    </location>
</feature>
<dbReference type="Pfam" id="PF13338">
    <property type="entry name" value="AbiEi_4"/>
    <property type="match status" value="1"/>
</dbReference>
<reference evidence="2 3" key="1">
    <citation type="submission" date="2019-02" db="EMBL/GenBank/DDBJ databases">
        <title>Deep-cultivation of Planctomycetes and their phenomic and genomic characterization uncovers novel biology.</title>
        <authorList>
            <person name="Wiegand S."/>
            <person name="Jogler M."/>
            <person name="Boedeker C."/>
            <person name="Pinto D."/>
            <person name="Vollmers J."/>
            <person name="Rivas-Marin E."/>
            <person name="Kohn T."/>
            <person name="Peeters S.H."/>
            <person name="Heuer A."/>
            <person name="Rast P."/>
            <person name="Oberbeckmann S."/>
            <person name="Bunk B."/>
            <person name="Jeske O."/>
            <person name="Meyerdierks A."/>
            <person name="Storesund J.E."/>
            <person name="Kallscheuer N."/>
            <person name="Luecker S."/>
            <person name="Lage O.M."/>
            <person name="Pohl T."/>
            <person name="Merkel B.J."/>
            <person name="Hornburger P."/>
            <person name="Mueller R.-W."/>
            <person name="Bruemmer F."/>
            <person name="Labrenz M."/>
            <person name="Spormann A.M."/>
            <person name="Op den Camp H."/>
            <person name="Overmann J."/>
            <person name="Amann R."/>
            <person name="Jetten M.S.M."/>
            <person name="Mascher T."/>
            <person name="Medema M.H."/>
            <person name="Devos D.P."/>
            <person name="Kaster A.-K."/>
            <person name="Ovreas L."/>
            <person name="Rohde M."/>
            <person name="Galperin M.Y."/>
            <person name="Jogler C."/>
        </authorList>
    </citation>
    <scope>NUCLEOTIDE SEQUENCE [LARGE SCALE GENOMIC DNA]</scope>
    <source>
        <strain evidence="2 3">Poly24</strain>
    </source>
</reference>
<dbReference type="InterPro" id="IPR025159">
    <property type="entry name" value="AbiEi_N"/>
</dbReference>
<evidence type="ECO:0000259" key="1">
    <source>
        <dbReference type="Pfam" id="PF13338"/>
    </source>
</evidence>
<evidence type="ECO:0000313" key="3">
    <source>
        <dbReference type="Proteomes" id="UP000315082"/>
    </source>
</evidence>
<dbReference type="RefSeq" id="WP_231753362.1">
    <property type="nucleotide sequence ID" value="NZ_CP036348.1"/>
</dbReference>
<dbReference type="EMBL" id="CP036348">
    <property type="protein sequence ID" value="QDV71700.1"/>
    <property type="molecule type" value="Genomic_DNA"/>
</dbReference>
<keyword evidence="3" id="KW-1185">Reference proteome</keyword>